<dbReference type="PANTHER" id="PTHR33383:SF1">
    <property type="entry name" value="MEMBRANE PROTEIN INSERTION EFFICIENCY FACTOR-RELATED"/>
    <property type="match status" value="1"/>
</dbReference>
<evidence type="ECO:0000313" key="1">
    <source>
        <dbReference type="EMBL" id="MCA9377135.1"/>
    </source>
</evidence>
<accession>A0A955KYD3</accession>
<dbReference type="EMBL" id="JAGQLN010000019">
    <property type="protein sequence ID" value="MCA9377135.1"/>
    <property type="molecule type" value="Genomic_DNA"/>
</dbReference>
<sequence length="82" mass="9640">MKYILMFIIRIYQKTLSYDHGIMGKIFPNTRYCRYSPSCSQYGYEAIERFGAIRGSIMAIKRVARCNAWSTHPHYDPVPEKV</sequence>
<dbReference type="PANTHER" id="PTHR33383">
    <property type="entry name" value="MEMBRANE PROTEIN INSERTION EFFICIENCY FACTOR-RELATED"/>
    <property type="match status" value="1"/>
</dbReference>
<dbReference type="NCBIfam" id="TIGR00278">
    <property type="entry name" value="membrane protein insertion efficiency factor YidD"/>
    <property type="match status" value="1"/>
</dbReference>
<reference evidence="1" key="1">
    <citation type="submission" date="2020-04" db="EMBL/GenBank/DDBJ databases">
        <authorList>
            <person name="Zhang T."/>
        </authorList>
    </citation>
    <scope>NUCLEOTIDE SEQUENCE</scope>
    <source>
        <strain evidence="1">HKST-UBA17</strain>
    </source>
</reference>
<dbReference type="InterPro" id="IPR002696">
    <property type="entry name" value="Membr_insert_effic_factor_YidD"/>
</dbReference>
<evidence type="ECO:0000313" key="2">
    <source>
        <dbReference type="Proteomes" id="UP000741282"/>
    </source>
</evidence>
<proteinExistence type="predicted"/>
<dbReference type="Proteomes" id="UP000741282">
    <property type="component" value="Unassembled WGS sequence"/>
</dbReference>
<organism evidence="1 2">
    <name type="scientific">Candidatus Dojkabacteria bacterium</name>
    <dbReference type="NCBI Taxonomy" id="2099670"/>
    <lineage>
        <taxon>Bacteria</taxon>
        <taxon>Candidatus Dojkabacteria</taxon>
    </lineage>
</organism>
<gene>
    <name evidence="1" type="primary">yidD</name>
    <name evidence="1" type="ORF">KC685_04410</name>
</gene>
<name>A0A955KYD3_9BACT</name>
<dbReference type="AlphaFoldDB" id="A0A955KYD3"/>
<protein>
    <submittedName>
        <fullName evidence="1">Membrane protein insertion efficiency factor YidD</fullName>
    </submittedName>
</protein>
<dbReference type="SMART" id="SM01234">
    <property type="entry name" value="Haemolytic"/>
    <property type="match status" value="1"/>
</dbReference>
<comment type="caution">
    <text evidence="1">The sequence shown here is derived from an EMBL/GenBank/DDBJ whole genome shotgun (WGS) entry which is preliminary data.</text>
</comment>
<reference evidence="1" key="2">
    <citation type="journal article" date="2021" name="Microbiome">
        <title>Successional dynamics and alternative stable states in a saline activated sludge microbial community over 9 years.</title>
        <authorList>
            <person name="Wang Y."/>
            <person name="Ye J."/>
            <person name="Ju F."/>
            <person name="Liu L."/>
            <person name="Boyd J.A."/>
            <person name="Deng Y."/>
            <person name="Parks D.H."/>
            <person name="Jiang X."/>
            <person name="Yin X."/>
            <person name="Woodcroft B.J."/>
            <person name="Tyson G.W."/>
            <person name="Hugenholtz P."/>
            <person name="Polz M.F."/>
            <person name="Zhang T."/>
        </authorList>
    </citation>
    <scope>NUCLEOTIDE SEQUENCE</scope>
    <source>
        <strain evidence="1">HKST-UBA17</strain>
    </source>
</reference>
<dbReference type="Pfam" id="PF01809">
    <property type="entry name" value="YidD"/>
    <property type="match status" value="1"/>
</dbReference>